<dbReference type="PROSITE" id="PS50011">
    <property type="entry name" value="PROTEIN_KINASE_DOM"/>
    <property type="match status" value="1"/>
</dbReference>
<dbReference type="RefSeq" id="WP_168150086.1">
    <property type="nucleotide sequence ID" value="NZ_JAAVXB010000022.1"/>
</dbReference>
<keyword evidence="9" id="KW-0460">Magnesium</keyword>
<evidence type="ECO:0000256" key="10">
    <source>
        <dbReference type="ARBA" id="ARBA00047899"/>
    </source>
</evidence>
<feature type="region of interest" description="Disordered" evidence="12">
    <location>
        <begin position="61"/>
        <end position="87"/>
    </location>
</feature>
<keyword evidence="8" id="KW-0067">ATP-binding</keyword>
<keyword evidence="7 14" id="KW-0418">Kinase</keyword>
<evidence type="ECO:0000256" key="7">
    <source>
        <dbReference type="ARBA" id="ARBA00022777"/>
    </source>
</evidence>
<comment type="catalytic activity">
    <reaction evidence="10">
        <text>L-threonyl-[protein] + ATP = O-phospho-L-threonyl-[protein] + ADP + H(+)</text>
        <dbReference type="Rhea" id="RHEA:46608"/>
        <dbReference type="Rhea" id="RHEA-COMP:11060"/>
        <dbReference type="Rhea" id="RHEA-COMP:11605"/>
        <dbReference type="ChEBI" id="CHEBI:15378"/>
        <dbReference type="ChEBI" id="CHEBI:30013"/>
        <dbReference type="ChEBI" id="CHEBI:30616"/>
        <dbReference type="ChEBI" id="CHEBI:61977"/>
        <dbReference type="ChEBI" id="CHEBI:456216"/>
        <dbReference type="EC" id="2.7.11.1"/>
    </reaction>
</comment>
<dbReference type="GO" id="GO:0004674">
    <property type="term" value="F:protein serine/threonine kinase activity"/>
    <property type="evidence" value="ECO:0007669"/>
    <property type="project" value="UniProtKB-KW"/>
</dbReference>
<dbReference type="InterPro" id="IPR000719">
    <property type="entry name" value="Prot_kinase_dom"/>
</dbReference>
<comment type="catalytic activity">
    <reaction evidence="11">
        <text>L-seryl-[protein] + ATP = O-phospho-L-seryl-[protein] + ADP + H(+)</text>
        <dbReference type="Rhea" id="RHEA:17989"/>
        <dbReference type="Rhea" id="RHEA-COMP:9863"/>
        <dbReference type="Rhea" id="RHEA-COMP:11604"/>
        <dbReference type="ChEBI" id="CHEBI:15378"/>
        <dbReference type="ChEBI" id="CHEBI:29999"/>
        <dbReference type="ChEBI" id="CHEBI:30616"/>
        <dbReference type="ChEBI" id="CHEBI:83421"/>
        <dbReference type="ChEBI" id="CHEBI:456216"/>
        <dbReference type="EC" id="2.7.11.1"/>
    </reaction>
</comment>
<dbReference type="PROSITE" id="PS01245">
    <property type="entry name" value="RIO1"/>
    <property type="match status" value="1"/>
</dbReference>
<dbReference type="InterPro" id="IPR018935">
    <property type="entry name" value="RIO_kinase_CS"/>
</dbReference>
<evidence type="ECO:0000256" key="6">
    <source>
        <dbReference type="ARBA" id="ARBA00022741"/>
    </source>
</evidence>
<dbReference type="InterPro" id="IPR000687">
    <property type="entry name" value="RIO_kinase"/>
</dbReference>
<evidence type="ECO:0000313" key="15">
    <source>
        <dbReference type="Proteomes" id="UP000653472"/>
    </source>
</evidence>
<evidence type="ECO:0000256" key="2">
    <source>
        <dbReference type="ARBA" id="ARBA00012513"/>
    </source>
</evidence>
<keyword evidence="4" id="KW-0808">Transferase</keyword>
<evidence type="ECO:0000256" key="9">
    <source>
        <dbReference type="ARBA" id="ARBA00022842"/>
    </source>
</evidence>
<sequence>MKTPRGLEQLLADGIIDAVVRPLKSGKEASVYLVAMGGEIRCAKVYKDAQQRGFHKLAAYQEGRRSRSSRDMRAMGKTSRHGRGRQEEAWKNAEVEALYRLDAAGVRVPKPFGYFNGVLIMEMVDDGQGAPAPRLNNIAATSEEARRWHAFLMRQIVRMLCAGMIHGDLSEFNVLLGEDGPVIIDLPQAVDASANNNAFRMLARDVENITAYCARSAPELRQTWYAHEMWSLYERGALTVDTPLTGHFEFDPEQANVDDVLMQIEEARREAEIRQRGREAAEADDESR</sequence>
<dbReference type="NCBIfam" id="NF041645">
    <property type="entry name" value="prot_kin_PA4780"/>
    <property type="match status" value="1"/>
</dbReference>
<organism evidence="14 15">
    <name type="scientific">Solimonas marina</name>
    <dbReference type="NCBI Taxonomy" id="2714601"/>
    <lineage>
        <taxon>Bacteria</taxon>
        <taxon>Pseudomonadati</taxon>
        <taxon>Pseudomonadota</taxon>
        <taxon>Gammaproteobacteria</taxon>
        <taxon>Nevskiales</taxon>
        <taxon>Nevskiaceae</taxon>
        <taxon>Solimonas</taxon>
    </lineage>
</organism>
<dbReference type="SMART" id="SM00090">
    <property type="entry name" value="RIO"/>
    <property type="match status" value="1"/>
</dbReference>
<dbReference type="Gene3D" id="1.10.510.10">
    <property type="entry name" value="Transferase(Phosphotransferase) domain 1"/>
    <property type="match status" value="1"/>
</dbReference>
<evidence type="ECO:0000256" key="11">
    <source>
        <dbReference type="ARBA" id="ARBA00048679"/>
    </source>
</evidence>
<dbReference type="Pfam" id="PF01163">
    <property type="entry name" value="RIO1"/>
    <property type="match status" value="1"/>
</dbReference>
<keyword evidence="3" id="KW-0723">Serine/threonine-protein kinase</keyword>
<keyword evidence="5" id="KW-0479">Metal-binding</keyword>
<dbReference type="Proteomes" id="UP000653472">
    <property type="component" value="Unassembled WGS sequence"/>
</dbReference>
<dbReference type="PANTHER" id="PTHR45723">
    <property type="entry name" value="SERINE/THREONINE-PROTEIN KINASE RIO1"/>
    <property type="match status" value="1"/>
</dbReference>
<dbReference type="GO" id="GO:0005524">
    <property type="term" value="F:ATP binding"/>
    <property type="evidence" value="ECO:0007669"/>
    <property type="project" value="UniProtKB-KW"/>
</dbReference>
<reference evidence="14" key="1">
    <citation type="submission" date="2020-03" db="EMBL/GenBank/DDBJ databases">
        <title>Solimonas marina sp. nov., isolated from deep seawater of the Pacific Ocean.</title>
        <authorList>
            <person name="Liu X."/>
            <person name="Lai Q."/>
            <person name="Sun F."/>
            <person name="Gai Y."/>
            <person name="Li G."/>
            <person name="Shao Z."/>
        </authorList>
    </citation>
    <scope>NUCLEOTIDE SEQUENCE</scope>
    <source>
        <strain evidence="14">C16B3</strain>
    </source>
</reference>
<accession>A0A969WGC3</accession>
<dbReference type="InterPro" id="IPR018934">
    <property type="entry name" value="RIO_dom"/>
</dbReference>
<feature type="compositionally biased region" description="Basic and acidic residues" evidence="12">
    <location>
        <begin position="62"/>
        <end position="74"/>
    </location>
</feature>
<dbReference type="Gene3D" id="3.30.200.20">
    <property type="entry name" value="Phosphorylase Kinase, domain 1"/>
    <property type="match status" value="1"/>
</dbReference>
<feature type="domain" description="Protein kinase" evidence="13">
    <location>
        <begin position="17"/>
        <end position="288"/>
    </location>
</feature>
<proteinExistence type="inferred from homology"/>
<dbReference type="GO" id="GO:0046872">
    <property type="term" value="F:metal ion binding"/>
    <property type="evidence" value="ECO:0007669"/>
    <property type="project" value="UniProtKB-KW"/>
</dbReference>
<keyword evidence="6" id="KW-0547">Nucleotide-binding</keyword>
<comment type="similarity">
    <text evidence="1">Belongs to the protein kinase superfamily. RIO-type Ser/Thr kinase family.</text>
</comment>
<dbReference type="InterPro" id="IPR051272">
    <property type="entry name" value="RIO-type_Ser/Thr_kinase"/>
</dbReference>
<name>A0A969WGC3_9GAMM</name>
<evidence type="ECO:0000256" key="5">
    <source>
        <dbReference type="ARBA" id="ARBA00022723"/>
    </source>
</evidence>
<evidence type="ECO:0000256" key="3">
    <source>
        <dbReference type="ARBA" id="ARBA00022527"/>
    </source>
</evidence>
<dbReference type="InterPro" id="IPR048148">
    <property type="entry name" value="Prot_kin_PA4780"/>
</dbReference>
<dbReference type="EMBL" id="JAAVXB010000022">
    <property type="protein sequence ID" value="NKF24781.1"/>
    <property type="molecule type" value="Genomic_DNA"/>
</dbReference>
<evidence type="ECO:0000256" key="12">
    <source>
        <dbReference type="SAM" id="MobiDB-lite"/>
    </source>
</evidence>
<keyword evidence="15" id="KW-1185">Reference proteome</keyword>
<evidence type="ECO:0000256" key="4">
    <source>
        <dbReference type="ARBA" id="ARBA00022679"/>
    </source>
</evidence>
<evidence type="ECO:0000256" key="8">
    <source>
        <dbReference type="ARBA" id="ARBA00022840"/>
    </source>
</evidence>
<dbReference type="EC" id="2.7.11.1" evidence="2"/>
<evidence type="ECO:0000256" key="1">
    <source>
        <dbReference type="ARBA" id="ARBA00009196"/>
    </source>
</evidence>
<comment type="caution">
    <text evidence="14">The sequence shown here is derived from an EMBL/GenBank/DDBJ whole genome shotgun (WGS) entry which is preliminary data.</text>
</comment>
<protein>
    <recommendedName>
        <fullName evidence="2">non-specific serine/threonine protein kinase</fullName>
        <ecNumber evidence="2">2.7.11.1</ecNumber>
    </recommendedName>
</protein>
<dbReference type="InterPro" id="IPR011009">
    <property type="entry name" value="Kinase-like_dom_sf"/>
</dbReference>
<dbReference type="SUPFAM" id="SSF56112">
    <property type="entry name" value="Protein kinase-like (PK-like)"/>
    <property type="match status" value="1"/>
</dbReference>
<dbReference type="AlphaFoldDB" id="A0A969WGC3"/>
<evidence type="ECO:0000313" key="14">
    <source>
        <dbReference type="EMBL" id="NKF24781.1"/>
    </source>
</evidence>
<gene>
    <name evidence="14" type="ORF">G7Y82_20945</name>
</gene>
<evidence type="ECO:0000259" key="13">
    <source>
        <dbReference type="PROSITE" id="PS50011"/>
    </source>
</evidence>